<accession>A0A2P4X2F5</accession>
<dbReference type="EMBL" id="NCKW01017039">
    <property type="protein sequence ID" value="POM59733.1"/>
    <property type="molecule type" value="Genomic_DNA"/>
</dbReference>
<protein>
    <submittedName>
        <fullName evidence="2">Pirin-like protein</fullName>
    </submittedName>
</protein>
<name>A0A2P4X2F5_9STRA</name>
<evidence type="ECO:0000313" key="2">
    <source>
        <dbReference type="EMBL" id="POM59733.1"/>
    </source>
</evidence>
<feature type="region of interest" description="Disordered" evidence="1">
    <location>
        <begin position="90"/>
        <end position="124"/>
    </location>
</feature>
<evidence type="ECO:0000256" key="1">
    <source>
        <dbReference type="SAM" id="MobiDB-lite"/>
    </source>
</evidence>
<comment type="caution">
    <text evidence="2">The sequence shown here is derived from an EMBL/GenBank/DDBJ whole genome shotgun (WGS) entry which is preliminary data.</text>
</comment>
<evidence type="ECO:0000313" key="3">
    <source>
        <dbReference type="Proteomes" id="UP000237271"/>
    </source>
</evidence>
<keyword evidence="3" id="KW-1185">Reference proteome</keyword>
<organism evidence="2 3">
    <name type="scientific">Phytophthora palmivora</name>
    <dbReference type="NCBI Taxonomy" id="4796"/>
    <lineage>
        <taxon>Eukaryota</taxon>
        <taxon>Sar</taxon>
        <taxon>Stramenopiles</taxon>
        <taxon>Oomycota</taxon>
        <taxon>Peronosporomycetes</taxon>
        <taxon>Peronosporales</taxon>
        <taxon>Peronosporaceae</taxon>
        <taxon>Phytophthora</taxon>
    </lineage>
</organism>
<reference evidence="2 3" key="1">
    <citation type="journal article" date="2017" name="Genome Biol. Evol.">
        <title>Phytophthora megakarya and P. palmivora, closely related causal agents of cacao black pod rot, underwent increases in genome sizes and gene numbers by different mechanisms.</title>
        <authorList>
            <person name="Ali S.S."/>
            <person name="Shao J."/>
            <person name="Lary D.J."/>
            <person name="Kronmiller B."/>
            <person name="Shen D."/>
            <person name="Strem M.D."/>
            <person name="Amoako-Attah I."/>
            <person name="Akrofi A.Y."/>
            <person name="Begoude B.A."/>
            <person name="Ten Hoopen G.M."/>
            <person name="Coulibaly K."/>
            <person name="Kebe B.I."/>
            <person name="Melnick R.L."/>
            <person name="Guiltinan M.J."/>
            <person name="Tyler B.M."/>
            <person name="Meinhardt L.W."/>
            <person name="Bailey B.A."/>
        </authorList>
    </citation>
    <scope>NUCLEOTIDE SEQUENCE [LARGE SCALE GENOMIC DNA]</scope>
    <source>
        <strain evidence="3">sbr112.9</strain>
    </source>
</reference>
<sequence length="297" mass="33936">MMRTMLAVLRTNYRIRHFRCYQTPFSSTRVCKVLVTLCLFLELDSTDVEQRLLQGGERLAYKLNLQGWQSDRLNLYFHCEDKKKYRNAGEVRERKSMELRQSSSMSDNDDNKDPTDAMSDDDDEPGAISTAWWLLNRILDGGHKCIEDASAHLTTNFTDREDEGDGYYSDHEQLDDDSFALLPVVSESDDESDEDAMDYTSDYFTPSYDVCMLSVNVQARVDPLQAVPTKDCRLCRAASECTNTTSNGIDLNGKARTLSFTETDCSSDGSVLSVASEFDEDEQPEQQRTEQWLYVRL</sequence>
<dbReference type="OrthoDB" id="121132at2759"/>
<dbReference type="AlphaFoldDB" id="A0A2P4X2F5"/>
<gene>
    <name evidence="2" type="ORF">PHPALM_31492</name>
</gene>
<proteinExistence type="predicted"/>
<dbReference type="Proteomes" id="UP000237271">
    <property type="component" value="Unassembled WGS sequence"/>
</dbReference>